<dbReference type="EMBL" id="CAEZXP010000001">
    <property type="protein sequence ID" value="CAB4689215.1"/>
    <property type="molecule type" value="Genomic_DNA"/>
</dbReference>
<dbReference type="AlphaFoldDB" id="A0A6J6NWT3"/>
<dbReference type="Pfam" id="PF01118">
    <property type="entry name" value="Semialdhyde_dh"/>
    <property type="match status" value="1"/>
</dbReference>
<evidence type="ECO:0000256" key="1">
    <source>
        <dbReference type="ARBA" id="ARBA00010584"/>
    </source>
</evidence>
<organism evidence="3">
    <name type="scientific">freshwater metagenome</name>
    <dbReference type="NCBI Taxonomy" id="449393"/>
    <lineage>
        <taxon>unclassified sequences</taxon>
        <taxon>metagenomes</taxon>
        <taxon>ecological metagenomes</taxon>
    </lineage>
</organism>
<name>A0A6J6NWT3_9ZZZZ</name>
<feature type="domain" description="Semialdehyde dehydrogenase NAD-binding" evidence="2">
    <location>
        <begin position="6"/>
        <end position="117"/>
    </location>
</feature>
<dbReference type="GO" id="GO:0051287">
    <property type="term" value="F:NAD binding"/>
    <property type="evidence" value="ECO:0007669"/>
    <property type="project" value="InterPro"/>
</dbReference>
<dbReference type="SUPFAM" id="SSF51735">
    <property type="entry name" value="NAD(P)-binding Rossmann-fold domains"/>
    <property type="match status" value="1"/>
</dbReference>
<sequence length="313" mass="33304">MASYPRIGVVGGTGAVGTVTLGLLRDRGYEHVRVFASARSAGTEVHGYLVEEATTEALERGDIDIFLFSVGTGASLALVPHAVAGGAIVVDKSSAYRLEPGIPLVVPEVNPNRALEHNGIIANPNCCTIPLTCVLKPLHDRAGLKRVRVATYQSVSGAGAKAMDKLAHEASKDHDLRMDWEFDGVEFDEESKLREETRKIMELPNLAIQATCVRVPVMVGHAETVWIETEEPLSAADATSILGAAPSIRLDEFPSPGKAAGEDEVLVGRIRQDTTVEGNYGLTLHLASDNLRKGAALNAIQIADLLVSALASR</sequence>
<dbReference type="PANTHER" id="PTHR46278:SF2">
    <property type="entry name" value="ASPARTATE-SEMIALDEHYDE DEHYDROGENASE"/>
    <property type="match status" value="1"/>
</dbReference>
<protein>
    <submittedName>
        <fullName evidence="3">Unannotated protein</fullName>
    </submittedName>
</protein>
<dbReference type="Gene3D" id="3.40.50.720">
    <property type="entry name" value="NAD(P)-binding Rossmann-like Domain"/>
    <property type="match status" value="2"/>
</dbReference>
<dbReference type="SUPFAM" id="SSF55347">
    <property type="entry name" value="Glyceraldehyde-3-phosphate dehydrogenase-like, C-terminal domain"/>
    <property type="match status" value="1"/>
</dbReference>
<evidence type="ECO:0000313" key="3">
    <source>
        <dbReference type="EMBL" id="CAB4689215.1"/>
    </source>
</evidence>
<dbReference type="GO" id="GO:0046983">
    <property type="term" value="F:protein dimerization activity"/>
    <property type="evidence" value="ECO:0007669"/>
    <property type="project" value="InterPro"/>
</dbReference>
<comment type="similarity">
    <text evidence="1">Belongs to the aspartate-semialdehyde dehydrogenase family.</text>
</comment>
<dbReference type="PANTHER" id="PTHR46278">
    <property type="entry name" value="DEHYDROGENASE, PUTATIVE-RELATED"/>
    <property type="match status" value="1"/>
</dbReference>
<gene>
    <name evidence="3" type="ORF">UFOPK2399_00577</name>
</gene>
<dbReference type="InterPro" id="IPR012280">
    <property type="entry name" value="Semialdhyde_DH_dimer_dom"/>
</dbReference>
<dbReference type="InterPro" id="IPR036291">
    <property type="entry name" value="NAD(P)-bd_dom_sf"/>
</dbReference>
<accession>A0A6J6NWT3</accession>
<dbReference type="Gene3D" id="3.30.360.10">
    <property type="entry name" value="Dihydrodipicolinate Reductase, domain 2"/>
    <property type="match status" value="2"/>
</dbReference>
<dbReference type="GO" id="GO:0016620">
    <property type="term" value="F:oxidoreductase activity, acting on the aldehyde or oxo group of donors, NAD or NADP as acceptor"/>
    <property type="evidence" value="ECO:0007669"/>
    <property type="project" value="InterPro"/>
</dbReference>
<reference evidence="3" key="1">
    <citation type="submission" date="2020-05" db="EMBL/GenBank/DDBJ databases">
        <authorList>
            <person name="Chiriac C."/>
            <person name="Salcher M."/>
            <person name="Ghai R."/>
            <person name="Kavagutti S V."/>
        </authorList>
    </citation>
    <scope>NUCLEOTIDE SEQUENCE</scope>
</reference>
<evidence type="ECO:0000259" key="2">
    <source>
        <dbReference type="SMART" id="SM00859"/>
    </source>
</evidence>
<dbReference type="GO" id="GO:0008652">
    <property type="term" value="P:amino acid biosynthetic process"/>
    <property type="evidence" value="ECO:0007669"/>
    <property type="project" value="InterPro"/>
</dbReference>
<dbReference type="SMART" id="SM00859">
    <property type="entry name" value="Semialdhyde_dh"/>
    <property type="match status" value="1"/>
</dbReference>
<dbReference type="PIRSF" id="PIRSF000148">
    <property type="entry name" value="ASA_dh"/>
    <property type="match status" value="1"/>
</dbReference>
<dbReference type="Pfam" id="PF02774">
    <property type="entry name" value="Semialdhyde_dhC"/>
    <property type="match status" value="2"/>
</dbReference>
<proteinExistence type="inferred from homology"/>
<dbReference type="InterPro" id="IPR000534">
    <property type="entry name" value="Semialdehyde_DH_NAD-bd"/>
</dbReference>